<accession>K3WLN5</accession>
<evidence type="ECO:0000313" key="2">
    <source>
        <dbReference type="EnsemblProtists" id="PYU1_T005877"/>
    </source>
</evidence>
<dbReference type="EnsemblProtists" id="PYU1_T005877">
    <property type="protein sequence ID" value="PYU1_T005877"/>
    <property type="gene ID" value="PYU1_G005865"/>
</dbReference>
<feature type="transmembrane region" description="Helical" evidence="1">
    <location>
        <begin position="85"/>
        <end position="102"/>
    </location>
</feature>
<evidence type="ECO:0000313" key="3">
    <source>
        <dbReference type="Proteomes" id="UP000019132"/>
    </source>
</evidence>
<dbReference type="EMBL" id="GL376573">
    <property type="status" value="NOT_ANNOTATED_CDS"/>
    <property type="molecule type" value="Genomic_DNA"/>
</dbReference>
<dbReference type="AlphaFoldDB" id="K3WLN5"/>
<protein>
    <recommendedName>
        <fullName evidence="4">EF-hand domain-containing protein</fullName>
    </recommendedName>
</protein>
<dbReference type="eggNOG" id="ENOG502S0T7">
    <property type="taxonomic scope" value="Eukaryota"/>
</dbReference>
<name>K3WLN5_GLOUD</name>
<keyword evidence="1" id="KW-0812">Transmembrane</keyword>
<keyword evidence="1" id="KW-0472">Membrane</keyword>
<keyword evidence="1" id="KW-1133">Transmembrane helix</keyword>
<reference evidence="3" key="2">
    <citation type="submission" date="2010-04" db="EMBL/GenBank/DDBJ databases">
        <authorList>
            <person name="Buell R."/>
            <person name="Hamilton J."/>
            <person name="Hostetler J."/>
        </authorList>
    </citation>
    <scope>NUCLEOTIDE SEQUENCE [LARGE SCALE GENOMIC DNA]</scope>
    <source>
        <strain evidence="3">DAOM:BR144</strain>
    </source>
</reference>
<proteinExistence type="predicted"/>
<dbReference type="InParanoid" id="K3WLN5"/>
<dbReference type="InterPro" id="IPR011992">
    <property type="entry name" value="EF-hand-dom_pair"/>
</dbReference>
<dbReference type="SUPFAM" id="SSF47473">
    <property type="entry name" value="EF-hand"/>
    <property type="match status" value="1"/>
</dbReference>
<reference evidence="2" key="3">
    <citation type="submission" date="2015-02" db="UniProtKB">
        <authorList>
            <consortium name="EnsemblProtists"/>
        </authorList>
    </citation>
    <scope>IDENTIFICATION</scope>
    <source>
        <strain evidence="2">DAOM BR144</strain>
    </source>
</reference>
<reference evidence="3" key="1">
    <citation type="journal article" date="2010" name="Genome Biol.">
        <title>Genome sequence of the necrotrophic plant pathogen Pythium ultimum reveals original pathogenicity mechanisms and effector repertoire.</title>
        <authorList>
            <person name="Levesque C.A."/>
            <person name="Brouwer H."/>
            <person name="Cano L."/>
            <person name="Hamilton J.P."/>
            <person name="Holt C."/>
            <person name="Huitema E."/>
            <person name="Raffaele S."/>
            <person name="Robideau G.P."/>
            <person name="Thines M."/>
            <person name="Win J."/>
            <person name="Zerillo M.M."/>
            <person name="Beakes G.W."/>
            <person name="Boore J.L."/>
            <person name="Busam D."/>
            <person name="Dumas B."/>
            <person name="Ferriera S."/>
            <person name="Fuerstenberg S.I."/>
            <person name="Gachon C.M."/>
            <person name="Gaulin E."/>
            <person name="Govers F."/>
            <person name="Grenville-Briggs L."/>
            <person name="Horner N."/>
            <person name="Hostetler J."/>
            <person name="Jiang R.H."/>
            <person name="Johnson J."/>
            <person name="Krajaejun T."/>
            <person name="Lin H."/>
            <person name="Meijer H.J."/>
            <person name="Moore B."/>
            <person name="Morris P."/>
            <person name="Phuntmart V."/>
            <person name="Puiu D."/>
            <person name="Shetty J."/>
            <person name="Stajich J.E."/>
            <person name="Tripathy S."/>
            <person name="Wawra S."/>
            <person name="van West P."/>
            <person name="Whitty B.R."/>
            <person name="Coutinho P.M."/>
            <person name="Henrissat B."/>
            <person name="Martin F."/>
            <person name="Thomas P.D."/>
            <person name="Tyler B.M."/>
            <person name="De Vries R.P."/>
            <person name="Kamoun S."/>
            <person name="Yandell M."/>
            <person name="Tisserat N."/>
            <person name="Buell C.R."/>
        </authorList>
    </citation>
    <scope>NUCLEOTIDE SEQUENCE</scope>
    <source>
        <strain evidence="3">DAOM:BR144</strain>
    </source>
</reference>
<dbReference type="HOGENOM" id="CLU_1040046_0_0_1"/>
<organism evidence="2 3">
    <name type="scientific">Globisporangium ultimum (strain ATCC 200006 / CBS 805.95 / DAOM BR144)</name>
    <name type="common">Pythium ultimum</name>
    <dbReference type="NCBI Taxonomy" id="431595"/>
    <lineage>
        <taxon>Eukaryota</taxon>
        <taxon>Sar</taxon>
        <taxon>Stramenopiles</taxon>
        <taxon>Oomycota</taxon>
        <taxon>Peronosporomycetes</taxon>
        <taxon>Pythiales</taxon>
        <taxon>Pythiaceae</taxon>
        <taxon>Globisporangium</taxon>
    </lineage>
</organism>
<keyword evidence="3" id="KW-1185">Reference proteome</keyword>
<evidence type="ECO:0000256" key="1">
    <source>
        <dbReference type="SAM" id="Phobius"/>
    </source>
</evidence>
<evidence type="ECO:0008006" key="4">
    <source>
        <dbReference type="Google" id="ProtNLM"/>
    </source>
</evidence>
<sequence length="268" mass="30180">MICRNLFYCLCCLFQRKRHSSKAAENVDADAVETGASSTIRLGGFSRKPWHFVVVSLLMINGFFFALFCQCIAYQYKKIYDDNGVAPLLFTPLPILINCILLQPRIMRTFIVISSITRVDDKALADVIEHFMETVQLRSEFVNTLTANLEQTNQSIDELMSHFTKLDCSGSGFVEIEDARLILCGYGFKLSFFRFNSVAKLLFTLNGTQLEYAQVQSLLELGLQEPIRLLYGEQMTVSNGIEPSTSAQYPTSVYVDPDTGAPQMALKK</sequence>
<dbReference type="VEuPathDB" id="FungiDB:PYU1_G005865"/>
<feature type="transmembrane region" description="Helical" evidence="1">
    <location>
        <begin position="50"/>
        <end position="73"/>
    </location>
</feature>
<dbReference type="Proteomes" id="UP000019132">
    <property type="component" value="Unassembled WGS sequence"/>
</dbReference>